<dbReference type="GO" id="GO:0016020">
    <property type="term" value="C:membrane"/>
    <property type="evidence" value="ECO:0007669"/>
    <property type="project" value="InterPro"/>
</dbReference>
<dbReference type="InterPro" id="IPR018313">
    <property type="entry name" value="SBP_3_CS"/>
</dbReference>
<dbReference type="AlphaFoldDB" id="A0A1H9JH10"/>
<keyword evidence="3" id="KW-0813">Transport</keyword>
<comment type="subcellular location">
    <subcellularLocation>
        <location evidence="1">Periplasm</location>
    </subcellularLocation>
</comment>
<evidence type="ECO:0000256" key="7">
    <source>
        <dbReference type="SAM" id="SignalP"/>
    </source>
</evidence>
<dbReference type="Gene3D" id="3.40.190.10">
    <property type="entry name" value="Periplasmic binding protein-like II"/>
    <property type="match status" value="2"/>
</dbReference>
<gene>
    <name evidence="10" type="ORF">SAMN05216548_108121</name>
</gene>
<keyword evidence="11" id="KW-1185">Reference proteome</keyword>
<dbReference type="InterPro" id="IPR001638">
    <property type="entry name" value="Solute-binding_3/MltF_N"/>
</dbReference>
<evidence type="ECO:0000256" key="2">
    <source>
        <dbReference type="ARBA" id="ARBA00010333"/>
    </source>
</evidence>
<evidence type="ECO:0000256" key="3">
    <source>
        <dbReference type="ARBA" id="ARBA00022448"/>
    </source>
</evidence>
<keyword evidence="5" id="KW-0574">Periplasm</keyword>
<evidence type="ECO:0000256" key="1">
    <source>
        <dbReference type="ARBA" id="ARBA00004418"/>
    </source>
</evidence>
<evidence type="ECO:0000256" key="5">
    <source>
        <dbReference type="ARBA" id="ARBA00022764"/>
    </source>
</evidence>
<dbReference type="STRING" id="1855383.SAMN05216548_108121"/>
<evidence type="ECO:0000256" key="4">
    <source>
        <dbReference type="ARBA" id="ARBA00022729"/>
    </source>
</evidence>
<proteinExistence type="inferred from homology"/>
<evidence type="ECO:0000256" key="6">
    <source>
        <dbReference type="RuleBase" id="RU003744"/>
    </source>
</evidence>
<dbReference type="InterPro" id="IPR001320">
    <property type="entry name" value="Iontro_rcpt_C"/>
</dbReference>
<keyword evidence="4 7" id="KW-0732">Signal</keyword>
<dbReference type="InterPro" id="IPR005768">
    <property type="entry name" value="Lys_Arg_Orn-bd"/>
</dbReference>
<dbReference type="Proteomes" id="UP000199647">
    <property type="component" value="Unassembled WGS sequence"/>
</dbReference>
<dbReference type="GO" id="GO:0030288">
    <property type="term" value="C:outer membrane-bounded periplasmic space"/>
    <property type="evidence" value="ECO:0007669"/>
    <property type="project" value="InterPro"/>
</dbReference>
<evidence type="ECO:0000259" key="8">
    <source>
        <dbReference type="SMART" id="SM00062"/>
    </source>
</evidence>
<accession>A0A1H9JH10</accession>
<dbReference type="PANTHER" id="PTHR35936">
    <property type="entry name" value="MEMBRANE-BOUND LYTIC MUREIN TRANSGLYCOSYLASE F"/>
    <property type="match status" value="1"/>
</dbReference>
<dbReference type="EMBL" id="FOFG01000008">
    <property type="protein sequence ID" value="SEQ86083.1"/>
    <property type="molecule type" value="Genomic_DNA"/>
</dbReference>
<evidence type="ECO:0000313" key="10">
    <source>
        <dbReference type="EMBL" id="SEQ86083.1"/>
    </source>
</evidence>
<dbReference type="OrthoDB" id="9774451at2"/>
<dbReference type="CDD" id="cd13702">
    <property type="entry name" value="PBP2_mlr5654_like"/>
    <property type="match status" value="1"/>
</dbReference>
<protein>
    <submittedName>
        <fullName evidence="10">Amino acid ABC transporter substrate-binding protein, PAAT family</fullName>
    </submittedName>
</protein>
<comment type="similarity">
    <text evidence="2 6">Belongs to the bacterial solute-binding protein 3 family.</text>
</comment>
<evidence type="ECO:0000313" key="11">
    <source>
        <dbReference type="Proteomes" id="UP000199647"/>
    </source>
</evidence>
<dbReference type="RefSeq" id="WP_092496886.1">
    <property type="nucleotide sequence ID" value="NZ_FOFG01000008.1"/>
</dbReference>
<feature type="signal peptide" evidence="7">
    <location>
        <begin position="1"/>
        <end position="23"/>
    </location>
</feature>
<organism evidence="10 11">
    <name type="scientific">Faunimonas pinastri</name>
    <dbReference type="NCBI Taxonomy" id="1855383"/>
    <lineage>
        <taxon>Bacteria</taxon>
        <taxon>Pseudomonadati</taxon>
        <taxon>Pseudomonadota</taxon>
        <taxon>Alphaproteobacteria</taxon>
        <taxon>Hyphomicrobiales</taxon>
        <taxon>Afifellaceae</taxon>
        <taxon>Faunimonas</taxon>
    </lineage>
</organism>
<dbReference type="PANTHER" id="PTHR35936:SF17">
    <property type="entry name" value="ARGININE-BINDING EXTRACELLULAR PROTEIN ARTP"/>
    <property type="match status" value="1"/>
</dbReference>
<dbReference type="Pfam" id="PF00497">
    <property type="entry name" value="SBP_bac_3"/>
    <property type="match status" value="1"/>
</dbReference>
<dbReference type="NCBIfam" id="TIGR01096">
    <property type="entry name" value="3A0103s03R"/>
    <property type="match status" value="1"/>
</dbReference>
<feature type="chain" id="PRO_5011508986" evidence="7">
    <location>
        <begin position="24"/>
        <end position="260"/>
    </location>
</feature>
<feature type="domain" description="Ionotropic glutamate receptor C-terminal" evidence="9">
    <location>
        <begin position="28"/>
        <end position="254"/>
    </location>
</feature>
<feature type="domain" description="Solute-binding protein family 3/N-terminal" evidence="8">
    <location>
        <begin position="28"/>
        <end position="255"/>
    </location>
</feature>
<dbReference type="SMART" id="SM00062">
    <property type="entry name" value="PBPb"/>
    <property type="match status" value="1"/>
</dbReference>
<dbReference type="PROSITE" id="PS01039">
    <property type="entry name" value="SBP_BACTERIAL_3"/>
    <property type="match status" value="1"/>
</dbReference>
<reference evidence="10 11" key="1">
    <citation type="submission" date="2016-10" db="EMBL/GenBank/DDBJ databases">
        <authorList>
            <person name="de Groot N.N."/>
        </authorList>
    </citation>
    <scope>NUCLEOTIDE SEQUENCE [LARGE SCALE GENOMIC DNA]</scope>
    <source>
        <strain evidence="10 11">A52C2</strain>
    </source>
</reference>
<evidence type="ECO:0000259" key="9">
    <source>
        <dbReference type="SMART" id="SM00079"/>
    </source>
</evidence>
<dbReference type="SMART" id="SM00079">
    <property type="entry name" value="PBPe"/>
    <property type="match status" value="1"/>
</dbReference>
<dbReference type="GO" id="GO:0015276">
    <property type="term" value="F:ligand-gated monoatomic ion channel activity"/>
    <property type="evidence" value="ECO:0007669"/>
    <property type="project" value="InterPro"/>
</dbReference>
<dbReference type="SUPFAM" id="SSF53850">
    <property type="entry name" value="Periplasmic binding protein-like II"/>
    <property type="match status" value="1"/>
</dbReference>
<name>A0A1H9JH10_9HYPH</name>
<sequence length="260" mass="28337">MSFFRSLALAAAAMVLATGVASAKDWTKVRFGTEGAYPPFNQTSADGKLVGFDIDIGNALCDKMKVQCEWVVQDWDGIIPALQANKFDAVLSSMSITDERKKIVSFSDKYYTSPIAFMAPKDAKLTDISPASLAGKTIGTQSSTISANYLQDLYGKSDVKLYPTQDEANLELGNGRLDVAVADKFVAYQWLQTDAGKCCDFVGKDVTEQKYVGDGIGIAFRKDDEGLKDKVNKALAEIRADGTYAKINAKYFPFSIYGDK</sequence>